<dbReference type="InterPro" id="IPR036188">
    <property type="entry name" value="FAD/NAD-bd_sf"/>
</dbReference>
<name>A0A348B741_9CREN</name>
<dbReference type="OrthoDB" id="36416at2157"/>
<dbReference type="PANTHER" id="PTHR42685:SF21">
    <property type="entry name" value="DEHYDROGENASE (FLAVOPROTEIN)-LIKE PROTEIN"/>
    <property type="match status" value="1"/>
</dbReference>
<dbReference type="RefSeq" id="WP_126451213.1">
    <property type="nucleotide sequence ID" value="NZ_AP018553.1"/>
</dbReference>
<reference evidence="2" key="1">
    <citation type="journal article" date="2014" name="Int. J. Syst. Evol. Microbiol.">
        <title>Complete genome sequence of Corynebacterium casei LMG S-19264T (=DSM 44701T), isolated from a smear-ripened cheese.</title>
        <authorList>
            <consortium name="US DOE Joint Genome Institute (JGI-PGF)"/>
            <person name="Walter F."/>
            <person name="Albersmeier A."/>
            <person name="Kalinowski J."/>
            <person name="Ruckert C."/>
        </authorList>
    </citation>
    <scope>NUCLEOTIDE SEQUENCE</scope>
    <source>
        <strain evidence="2">JCM 31740</strain>
    </source>
</reference>
<dbReference type="Proteomes" id="UP000616143">
    <property type="component" value="Unassembled WGS sequence"/>
</dbReference>
<sequence>MFIVVGGGLAGLLTAEKLREHGRTIVFDRRRKPGKECTGIISRSTLAKLNVGKEYVEAEFKEIELKYGKYSILVKTDVVRLDRQRLEMDLDMNFRVIRPVNAVIKEDCVVASNEVYRGRIVRAWGWKGKARWIRGIEYSAEPTNLDHILVYFDRRNVGGFSWIVPTPSRTLVGAISYTDPIYFLPHLEKRRLEVHGGAIPRAKPRFNLNAEIGDATGLIKTFTGGGIYGIAALLEPLVKWIALGDPSQYFQTRKSLIKEVTTQYNITRFMEWTWPTLLSAFRLMKDREFKVGDEFDLHSRLFRLLVPF</sequence>
<reference evidence="3" key="2">
    <citation type="submission" date="2018-04" db="EMBL/GenBank/DDBJ databases">
        <title>Complete genome sequence of Sulfodiicoccus acidiphilus strain HS-1.</title>
        <authorList>
            <person name="Sakai H.D."/>
            <person name="Kurosawa N."/>
        </authorList>
    </citation>
    <scope>NUCLEOTIDE SEQUENCE [LARGE SCALE GENOMIC DNA]</scope>
    <source>
        <strain evidence="3">HS-1</strain>
    </source>
</reference>
<evidence type="ECO:0000313" key="1">
    <source>
        <dbReference type="EMBL" id="BBD73993.1"/>
    </source>
</evidence>
<dbReference type="Gene3D" id="3.50.50.60">
    <property type="entry name" value="FAD/NAD(P)-binding domain"/>
    <property type="match status" value="1"/>
</dbReference>
<evidence type="ECO:0000313" key="2">
    <source>
        <dbReference type="EMBL" id="GGT87304.1"/>
    </source>
</evidence>
<dbReference type="EMBL" id="AP018553">
    <property type="protein sequence ID" value="BBD73993.1"/>
    <property type="molecule type" value="Genomic_DNA"/>
</dbReference>
<evidence type="ECO:0000313" key="3">
    <source>
        <dbReference type="Proteomes" id="UP000276741"/>
    </source>
</evidence>
<dbReference type="PANTHER" id="PTHR42685">
    <property type="entry name" value="GERANYLGERANYL DIPHOSPHATE REDUCTASE"/>
    <property type="match status" value="1"/>
</dbReference>
<dbReference type="EMBL" id="BMQS01000001">
    <property type="protein sequence ID" value="GGT87304.1"/>
    <property type="molecule type" value="Genomic_DNA"/>
</dbReference>
<gene>
    <name evidence="2" type="ORF">GCM10007116_01710</name>
    <name evidence="1" type="ORF">HS1genome_2382</name>
</gene>
<dbReference type="Pfam" id="PF13450">
    <property type="entry name" value="NAD_binding_8"/>
    <property type="match status" value="1"/>
</dbReference>
<accession>A0A348B741</accession>
<reference evidence="2" key="4">
    <citation type="submission" date="2020-09" db="EMBL/GenBank/DDBJ databases">
        <authorList>
            <person name="Sun Q."/>
            <person name="Ohkuma M."/>
        </authorList>
    </citation>
    <scope>NUCLEOTIDE SEQUENCE</scope>
    <source>
        <strain evidence="2">JCM 31740</strain>
    </source>
</reference>
<dbReference type="AlphaFoldDB" id="A0A348B741"/>
<protein>
    <recommendedName>
        <fullName evidence="4">FAD-binding domain-containing protein</fullName>
    </recommendedName>
</protein>
<organism evidence="1 3">
    <name type="scientific">Sulfodiicoccus acidiphilus</name>
    <dbReference type="NCBI Taxonomy" id="1670455"/>
    <lineage>
        <taxon>Archaea</taxon>
        <taxon>Thermoproteota</taxon>
        <taxon>Thermoprotei</taxon>
        <taxon>Sulfolobales</taxon>
        <taxon>Sulfolobaceae</taxon>
        <taxon>Sulfodiicoccus</taxon>
    </lineage>
</organism>
<dbReference type="GeneID" id="38667838"/>
<proteinExistence type="predicted"/>
<reference evidence="1" key="3">
    <citation type="journal article" date="2019" name="BMC Res. Notes">
        <title>Complete genome sequence of the Sulfodiicoccus acidiphilus strain HS-1T, the first crenarchaeon that lacks polB3, isolated from an acidic hot spring in Ohwaku-dani, Hakone, Japan.</title>
        <authorList>
            <person name="Sakai H.D."/>
            <person name="Kurosawa N."/>
        </authorList>
    </citation>
    <scope>NUCLEOTIDE SEQUENCE</scope>
    <source>
        <strain evidence="1">HS-1</strain>
    </source>
</reference>
<dbReference type="Proteomes" id="UP000276741">
    <property type="component" value="Chromosome"/>
</dbReference>
<dbReference type="SUPFAM" id="SSF51905">
    <property type="entry name" value="FAD/NAD(P)-binding domain"/>
    <property type="match status" value="1"/>
</dbReference>
<dbReference type="InterPro" id="IPR050407">
    <property type="entry name" value="Geranylgeranyl_reductase"/>
</dbReference>
<keyword evidence="3" id="KW-1185">Reference proteome</keyword>
<dbReference type="KEGG" id="sacd:HS1genome_2382"/>
<evidence type="ECO:0008006" key="4">
    <source>
        <dbReference type="Google" id="ProtNLM"/>
    </source>
</evidence>